<dbReference type="InterPro" id="IPR039425">
    <property type="entry name" value="RNA_pol_sigma-70-like"/>
</dbReference>
<gene>
    <name evidence="6" type="ORF">DW888_02655</name>
</gene>
<sequence>MAITLKDAVIITDNNVIEHLKKGNECAFRFIFDKYYDYLCLIADSYLRDSFISETIVGEIIYNLWEIKESVDIKYSLRSYLVRSVKNRCINYLQQEYVQREVSINQYEDKAAIEELFFIESKHPLESLLEQELENKINEVINSLSPECRQVFRMSRFDNMKYEEIASMLNISVNTVKYHMKNALMKLRAELKDYVISILVLLTII</sequence>
<keyword evidence="2" id="KW-0805">Transcription regulation</keyword>
<dbReference type="CDD" id="cd06171">
    <property type="entry name" value="Sigma70_r4"/>
    <property type="match status" value="1"/>
</dbReference>
<dbReference type="NCBIfam" id="TIGR02985">
    <property type="entry name" value="Sig70_bacteroi1"/>
    <property type="match status" value="1"/>
</dbReference>
<proteinExistence type="inferred from homology"/>
<dbReference type="InterPro" id="IPR013249">
    <property type="entry name" value="RNA_pol_sigma70_r4_t2"/>
</dbReference>
<dbReference type="PANTHER" id="PTHR43133">
    <property type="entry name" value="RNA POLYMERASE ECF-TYPE SIGMA FACTO"/>
    <property type="match status" value="1"/>
</dbReference>
<dbReference type="Gene3D" id="1.10.10.10">
    <property type="entry name" value="Winged helix-like DNA-binding domain superfamily/Winged helix DNA-binding domain"/>
    <property type="match status" value="1"/>
</dbReference>
<evidence type="ECO:0000313" key="6">
    <source>
        <dbReference type="EMBL" id="RHB38717.1"/>
    </source>
</evidence>
<dbReference type="NCBIfam" id="TIGR02937">
    <property type="entry name" value="sigma70-ECF"/>
    <property type="match status" value="1"/>
</dbReference>
<keyword evidence="4" id="KW-0804">Transcription</keyword>
<evidence type="ECO:0000256" key="1">
    <source>
        <dbReference type="ARBA" id="ARBA00010641"/>
    </source>
</evidence>
<feature type="domain" description="RNA polymerase sigma factor 70 region 4 type 2" evidence="5">
    <location>
        <begin position="136"/>
        <end position="187"/>
    </location>
</feature>
<dbReference type="PANTHER" id="PTHR43133:SF46">
    <property type="entry name" value="RNA POLYMERASE SIGMA-70 FACTOR ECF SUBFAMILY"/>
    <property type="match status" value="1"/>
</dbReference>
<reference evidence="6 7" key="1">
    <citation type="submission" date="2018-08" db="EMBL/GenBank/DDBJ databases">
        <title>A genome reference for cultivated species of the human gut microbiota.</title>
        <authorList>
            <person name="Zou Y."/>
            <person name="Xue W."/>
            <person name="Luo G."/>
        </authorList>
    </citation>
    <scope>NUCLEOTIDE SEQUENCE [LARGE SCALE GENOMIC DNA]</scope>
    <source>
        <strain evidence="6 7">AM40-30BH</strain>
    </source>
</reference>
<keyword evidence="3" id="KW-0731">Sigma factor</keyword>
<protein>
    <submittedName>
        <fullName evidence="6">RNA polymerase sigma-70 factor</fullName>
    </submittedName>
</protein>
<evidence type="ECO:0000256" key="4">
    <source>
        <dbReference type="ARBA" id="ARBA00023163"/>
    </source>
</evidence>
<dbReference type="SUPFAM" id="SSF88946">
    <property type="entry name" value="Sigma2 domain of RNA polymerase sigma factors"/>
    <property type="match status" value="1"/>
</dbReference>
<organism evidence="6 7">
    <name type="scientific">Bacteroides nordii</name>
    <dbReference type="NCBI Taxonomy" id="291645"/>
    <lineage>
        <taxon>Bacteria</taxon>
        <taxon>Pseudomonadati</taxon>
        <taxon>Bacteroidota</taxon>
        <taxon>Bacteroidia</taxon>
        <taxon>Bacteroidales</taxon>
        <taxon>Bacteroidaceae</taxon>
        <taxon>Bacteroides</taxon>
    </lineage>
</organism>
<evidence type="ECO:0000313" key="7">
    <source>
        <dbReference type="Proteomes" id="UP000284379"/>
    </source>
</evidence>
<dbReference type="GO" id="GO:0003677">
    <property type="term" value="F:DNA binding"/>
    <property type="evidence" value="ECO:0007669"/>
    <property type="project" value="InterPro"/>
</dbReference>
<dbReference type="EMBL" id="QSGO01000001">
    <property type="protein sequence ID" value="RHB38717.1"/>
    <property type="molecule type" value="Genomic_DNA"/>
</dbReference>
<dbReference type="RefSeq" id="WP_122200797.1">
    <property type="nucleotide sequence ID" value="NZ_CABJFV010000001.1"/>
</dbReference>
<dbReference type="InterPro" id="IPR013324">
    <property type="entry name" value="RNA_pol_sigma_r3/r4-like"/>
</dbReference>
<dbReference type="InterPro" id="IPR014327">
    <property type="entry name" value="RNA_pol_sigma70_bacteroid"/>
</dbReference>
<dbReference type="GO" id="GO:0016987">
    <property type="term" value="F:sigma factor activity"/>
    <property type="evidence" value="ECO:0007669"/>
    <property type="project" value="UniProtKB-KW"/>
</dbReference>
<dbReference type="Proteomes" id="UP000284379">
    <property type="component" value="Unassembled WGS sequence"/>
</dbReference>
<accession>A0A413VYQ8</accession>
<dbReference type="GO" id="GO:0006352">
    <property type="term" value="P:DNA-templated transcription initiation"/>
    <property type="evidence" value="ECO:0007669"/>
    <property type="project" value="InterPro"/>
</dbReference>
<evidence type="ECO:0000256" key="2">
    <source>
        <dbReference type="ARBA" id="ARBA00023015"/>
    </source>
</evidence>
<dbReference type="AlphaFoldDB" id="A0A413VYQ8"/>
<dbReference type="InterPro" id="IPR013325">
    <property type="entry name" value="RNA_pol_sigma_r2"/>
</dbReference>
<dbReference type="Gene3D" id="1.10.1740.10">
    <property type="match status" value="1"/>
</dbReference>
<name>A0A413VYQ8_9BACE</name>
<dbReference type="SUPFAM" id="SSF88659">
    <property type="entry name" value="Sigma3 and sigma4 domains of RNA polymerase sigma factors"/>
    <property type="match status" value="1"/>
</dbReference>
<evidence type="ECO:0000256" key="3">
    <source>
        <dbReference type="ARBA" id="ARBA00023082"/>
    </source>
</evidence>
<evidence type="ECO:0000259" key="5">
    <source>
        <dbReference type="Pfam" id="PF08281"/>
    </source>
</evidence>
<dbReference type="Pfam" id="PF08281">
    <property type="entry name" value="Sigma70_r4_2"/>
    <property type="match status" value="1"/>
</dbReference>
<comment type="similarity">
    <text evidence="1">Belongs to the sigma-70 factor family. ECF subfamily.</text>
</comment>
<comment type="caution">
    <text evidence="6">The sequence shown here is derived from an EMBL/GenBank/DDBJ whole genome shotgun (WGS) entry which is preliminary data.</text>
</comment>
<dbReference type="InterPro" id="IPR036388">
    <property type="entry name" value="WH-like_DNA-bd_sf"/>
</dbReference>
<dbReference type="InterPro" id="IPR014284">
    <property type="entry name" value="RNA_pol_sigma-70_dom"/>
</dbReference>